<dbReference type="Pfam" id="PF00170">
    <property type="entry name" value="bZIP_1"/>
    <property type="match status" value="1"/>
</dbReference>
<dbReference type="GO" id="GO:0003677">
    <property type="term" value="F:DNA binding"/>
    <property type="evidence" value="ECO:0007669"/>
    <property type="project" value="UniProtKB-KW"/>
</dbReference>
<dbReference type="Proteomes" id="UP000192927">
    <property type="component" value="Unassembled WGS sequence"/>
</dbReference>
<accession>A0A1W5D6F8</accession>
<dbReference type="GO" id="GO:0005634">
    <property type="term" value="C:nucleus"/>
    <property type="evidence" value="ECO:0007669"/>
    <property type="project" value="UniProtKB-SubCell"/>
</dbReference>
<dbReference type="PROSITE" id="PS50217">
    <property type="entry name" value="BZIP"/>
    <property type="match status" value="1"/>
</dbReference>
<comment type="similarity">
    <text evidence="2">Belongs to the bZIP family.</text>
</comment>
<evidence type="ECO:0000256" key="3">
    <source>
        <dbReference type="ARBA" id="ARBA00023015"/>
    </source>
</evidence>
<keyword evidence="5" id="KW-0804">Transcription</keyword>
<dbReference type="EMBL" id="FWEW01002601">
    <property type="protein sequence ID" value="SLM38590.1"/>
    <property type="molecule type" value="Genomic_DNA"/>
</dbReference>
<feature type="region of interest" description="Disordered" evidence="8">
    <location>
        <begin position="1"/>
        <end position="116"/>
    </location>
</feature>
<feature type="region of interest" description="Disordered" evidence="8">
    <location>
        <begin position="194"/>
        <end position="237"/>
    </location>
</feature>
<dbReference type="InterPro" id="IPR046347">
    <property type="entry name" value="bZIP_sf"/>
</dbReference>
<evidence type="ECO:0000256" key="2">
    <source>
        <dbReference type="ARBA" id="ARBA00007163"/>
    </source>
</evidence>
<evidence type="ECO:0000256" key="4">
    <source>
        <dbReference type="ARBA" id="ARBA00023125"/>
    </source>
</evidence>
<keyword evidence="3" id="KW-0805">Transcription regulation</keyword>
<proteinExistence type="inferred from homology"/>
<feature type="compositionally biased region" description="Low complexity" evidence="8">
    <location>
        <begin position="206"/>
        <end position="229"/>
    </location>
</feature>
<dbReference type="PANTHER" id="PTHR46714:SF6">
    <property type="entry name" value="TRANSCRIPTIONAL ACTIVATOR HAC1"/>
    <property type="match status" value="1"/>
</dbReference>
<feature type="domain" description="BZIP" evidence="9">
    <location>
        <begin position="85"/>
        <end position="148"/>
    </location>
</feature>
<keyword evidence="6" id="KW-0834">Unfolded protein response</keyword>
<dbReference type="InterPro" id="IPR044280">
    <property type="entry name" value="Hac1/HY5"/>
</dbReference>
<feature type="region of interest" description="Disordered" evidence="8">
    <location>
        <begin position="492"/>
        <end position="517"/>
    </location>
</feature>
<dbReference type="SUPFAM" id="SSF57959">
    <property type="entry name" value="Leucine zipper domain"/>
    <property type="match status" value="1"/>
</dbReference>
<dbReference type="Gene3D" id="1.20.5.170">
    <property type="match status" value="1"/>
</dbReference>
<dbReference type="GO" id="GO:0045944">
    <property type="term" value="P:positive regulation of transcription by RNA polymerase II"/>
    <property type="evidence" value="ECO:0007669"/>
    <property type="project" value="InterPro"/>
</dbReference>
<evidence type="ECO:0000256" key="7">
    <source>
        <dbReference type="ARBA" id="ARBA00023242"/>
    </source>
</evidence>
<reference evidence="11" key="1">
    <citation type="submission" date="2017-03" db="EMBL/GenBank/DDBJ databases">
        <authorList>
            <person name="Sharma R."/>
            <person name="Thines M."/>
        </authorList>
    </citation>
    <scope>NUCLEOTIDE SEQUENCE [LARGE SCALE GENOMIC DNA]</scope>
</reference>
<feature type="compositionally biased region" description="Polar residues" evidence="8">
    <location>
        <begin position="23"/>
        <end position="39"/>
    </location>
</feature>
<name>A0A1W5D6F8_9LECA</name>
<dbReference type="InterPro" id="IPR004827">
    <property type="entry name" value="bZIP"/>
</dbReference>
<organism evidence="10 11">
    <name type="scientific">Lasallia pustulata</name>
    <dbReference type="NCBI Taxonomy" id="136370"/>
    <lineage>
        <taxon>Eukaryota</taxon>
        <taxon>Fungi</taxon>
        <taxon>Dikarya</taxon>
        <taxon>Ascomycota</taxon>
        <taxon>Pezizomycotina</taxon>
        <taxon>Lecanoromycetes</taxon>
        <taxon>OSLEUM clade</taxon>
        <taxon>Umbilicariomycetidae</taxon>
        <taxon>Umbilicariales</taxon>
        <taxon>Umbilicariaceae</taxon>
        <taxon>Lasallia</taxon>
    </lineage>
</organism>
<dbReference type="GO" id="GO:0006986">
    <property type="term" value="P:response to unfolded protein"/>
    <property type="evidence" value="ECO:0007669"/>
    <property type="project" value="UniProtKB-KW"/>
</dbReference>
<keyword evidence="4" id="KW-0238">DNA-binding</keyword>
<evidence type="ECO:0000259" key="9">
    <source>
        <dbReference type="PROSITE" id="PS50217"/>
    </source>
</evidence>
<evidence type="ECO:0000256" key="1">
    <source>
        <dbReference type="ARBA" id="ARBA00004123"/>
    </source>
</evidence>
<dbReference type="AlphaFoldDB" id="A0A1W5D6F8"/>
<dbReference type="SMART" id="SM00338">
    <property type="entry name" value="BRLZ"/>
    <property type="match status" value="1"/>
</dbReference>
<feature type="compositionally biased region" description="Basic and acidic residues" evidence="8">
    <location>
        <begin position="492"/>
        <end position="506"/>
    </location>
</feature>
<evidence type="ECO:0000256" key="6">
    <source>
        <dbReference type="ARBA" id="ARBA00023230"/>
    </source>
</evidence>
<feature type="compositionally biased region" description="Basic and acidic residues" evidence="8">
    <location>
        <begin position="79"/>
        <end position="93"/>
    </location>
</feature>
<protein>
    <submittedName>
        <fullName evidence="10">Bzip transcription factor</fullName>
    </submittedName>
</protein>
<keyword evidence="7" id="KW-0539">Nucleus</keyword>
<dbReference type="PANTHER" id="PTHR46714">
    <property type="entry name" value="TRANSCRIPTIONAL ACTIVATOR HAC1"/>
    <property type="match status" value="1"/>
</dbReference>
<dbReference type="GO" id="GO:0000981">
    <property type="term" value="F:DNA-binding transcription factor activity, RNA polymerase II-specific"/>
    <property type="evidence" value="ECO:0007669"/>
    <property type="project" value="InterPro"/>
</dbReference>
<comment type="subcellular location">
    <subcellularLocation>
        <location evidence="1">Nucleus</location>
    </subcellularLocation>
</comment>
<evidence type="ECO:0000313" key="11">
    <source>
        <dbReference type="Proteomes" id="UP000192927"/>
    </source>
</evidence>
<evidence type="ECO:0000256" key="8">
    <source>
        <dbReference type="SAM" id="MobiDB-lite"/>
    </source>
</evidence>
<sequence length="517" mass="56801">MNDDFSSIGGFPSPLSDYYPPQATVSLAETTLLTPSTPESFVGVKEEDETDKKPSKKRKSWGQELPTPKTNLPPRKRAKTEDEKEQRRIERVLRNRQAAQSSRERKRQEVEKLEGEKMTIEHENQVLKDRLRAAEHEKLRLTQKLAKMAAEMSTYKSKSTSVAASIVSTPDSSPTLTADLLHRQAIKQELDDYPFALPSPQNTLGPRHSSVHSTSPSSRSSSRSMSPPRITLDGTPVPDMTQHPAVMLCGLQCQSGTARCQSSRFMPSEAPQRLPQMHLAIVTTMHLLCLTVYSAAYSTILAPLSQIFISLKTGSPLTLNKTCWANQVDQQTAVFHLIQWLISTPVNPMTHSSHSTTHSRAVSTATTNMMSSRPTFRISLLRRLLACSPALARPLKGATARALQMKASGALNGKESHEDVLGGGARGSSLGMDVRSDDDWSTWMTMAAAIELTEKEKSRVVARGGDAANDIRQLCITLDGLFDGRVTKRTKVGDSRDSSWRSKGQDGSRAALSGKPL</sequence>
<keyword evidence="11" id="KW-1185">Reference proteome</keyword>
<feature type="compositionally biased region" description="Basic and acidic residues" evidence="8">
    <location>
        <begin position="102"/>
        <end position="116"/>
    </location>
</feature>
<evidence type="ECO:0000256" key="5">
    <source>
        <dbReference type="ARBA" id="ARBA00023163"/>
    </source>
</evidence>
<evidence type="ECO:0000313" key="10">
    <source>
        <dbReference type="EMBL" id="SLM38590.1"/>
    </source>
</evidence>